<name>X1RC46_9ZZZZ</name>
<proteinExistence type="predicted"/>
<gene>
    <name evidence="2" type="ORF">S12H4_05544</name>
</gene>
<keyword evidence="1" id="KW-1133">Transmembrane helix</keyword>
<evidence type="ECO:0000256" key="1">
    <source>
        <dbReference type="SAM" id="Phobius"/>
    </source>
</evidence>
<dbReference type="AlphaFoldDB" id="X1RC46"/>
<reference evidence="2" key="1">
    <citation type="journal article" date="2014" name="Front. Microbiol.">
        <title>High frequency of phylogenetically diverse reductive dehalogenase-homologous genes in deep subseafloor sedimentary metagenomes.</title>
        <authorList>
            <person name="Kawai M."/>
            <person name="Futagami T."/>
            <person name="Toyoda A."/>
            <person name="Takaki Y."/>
            <person name="Nishi S."/>
            <person name="Hori S."/>
            <person name="Arai W."/>
            <person name="Tsubouchi T."/>
            <person name="Morono Y."/>
            <person name="Uchiyama I."/>
            <person name="Ito T."/>
            <person name="Fujiyama A."/>
            <person name="Inagaki F."/>
            <person name="Takami H."/>
        </authorList>
    </citation>
    <scope>NUCLEOTIDE SEQUENCE</scope>
    <source>
        <strain evidence="2">Expedition CK06-06</strain>
    </source>
</reference>
<accession>X1RC46</accession>
<dbReference type="EMBL" id="BARW01001849">
    <property type="protein sequence ID" value="GAI64571.1"/>
    <property type="molecule type" value="Genomic_DNA"/>
</dbReference>
<sequence length="117" mass="11401">AGAGITGVVEGVIVKMGPQLGALEVPFTWAALLGVPAVGIAGALFAKGMIGDLMQGVAAGGTAVAAFTLPAMLVPDIFSRKAPAGQLPIGAGVKQLSAGPLGAPQRAQVAVKSVMEI</sequence>
<protein>
    <submittedName>
        <fullName evidence="2">Uncharacterized protein</fullName>
    </submittedName>
</protein>
<feature type="non-terminal residue" evidence="2">
    <location>
        <position position="1"/>
    </location>
</feature>
<keyword evidence="1" id="KW-0472">Membrane</keyword>
<feature type="transmembrane region" description="Helical" evidence="1">
    <location>
        <begin position="53"/>
        <end position="73"/>
    </location>
</feature>
<feature type="transmembrane region" description="Helical" evidence="1">
    <location>
        <begin position="27"/>
        <end position="46"/>
    </location>
</feature>
<evidence type="ECO:0000313" key="2">
    <source>
        <dbReference type="EMBL" id="GAI64571.1"/>
    </source>
</evidence>
<organism evidence="2">
    <name type="scientific">marine sediment metagenome</name>
    <dbReference type="NCBI Taxonomy" id="412755"/>
    <lineage>
        <taxon>unclassified sequences</taxon>
        <taxon>metagenomes</taxon>
        <taxon>ecological metagenomes</taxon>
    </lineage>
</organism>
<keyword evidence="1" id="KW-0812">Transmembrane</keyword>
<comment type="caution">
    <text evidence="2">The sequence shown here is derived from an EMBL/GenBank/DDBJ whole genome shotgun (WGS) entry which is preliminary data.</text>
</comment>